<dbReference type="PROSITE" id="PS50053">
    <property type="entry name" value="UBIQUITIN_2"/>
    <property type="match status" value="3"/>
</dbReference>
<dbReference type="PRINTS" id="PR00348">
    <property type="entry name" value="UBIQUITIN"/>
</dbReference>
<dbReference type="SMART" id="SM00213">
    <property type="entry name" value="UBQ"/>
    <property type="match status" value="3"/>
</dbReference>
<dbReference type="AlphaFoldDB" id="A0A812KA01"/>
<dbReference type="SUPFAM" id="SSF54236">
    <property type="entry name" value="Ubiquitin-like"/>
    <property type="match status" value="3"/>
</dbReference>
<dbReference type="OrthoDB" id="428577at2759"/>
<organism evidence="2 3">
    <name type="scientific">Symbiodinium necroappetens</name>
    <dbReference type="NCBI Taxonomy" id="1628268"/>
    <lineage>
        <taxon>Eukaryota</taxon>
        <taxon>Sar</taxon>
        <taxon>Alveolata</taxon>
        <taxon>Dinophyceae</taxon>
        <taxon>Suessiales</taxon>
        <taxon>Symbiodiniaceae</taxon>
        <taxon>Symbiodinium</taxon>
    </lineage>
</organism>
<sequence>EGQDLPKEGTLSALGVSESSKLECKHDCMPGRYQMFVKTLTGKTLILDVEGSDTVAELKAQIQDREGIPPDQQRLIFAGKQLEDGRTLSAYNIQEESTLYLVLRLREVPASHPAIGISQGSKPECMLHSKPDCNPGSYQVYVKTLTGKRVILDAQGSDTVADFKAQIQDREGVPPDQQRLIFAGKQLEDGRALSDYDIQDQSTLHLVWRLSCNPGSYQVFVKMLTGQTLTLDVEDSDTIDNLKAKIQAKVGTPPDQQRLMFAGMQLDDGRTLSDYGIQKESTLHMILRLRGGMYDPISGRQGFEVLSDRILFEDGESWQLDGSPESLVCWSQGKVVSFPSKEEMVSYLESSRVEFLLRRLEQVQSSSQEIEKQAGLWMSRAASSSVAHNVDIQDTSD</sequence>
<feature type="domain" description="Ubiquitin-like" evidence="1">
    <location>
        <begin position="33"/>
        <end position="106"/>
    </location>
</feature>
<dbReference type="Gene3D" id="3.10.20.90">
    <property type="entry name" value="Phosphatidylinositol 3-kinase Catalytic Subunit, Chain A, domain 1"/>
    <property type="match status" value="3"/>
</dbReference>
<dbReference type="Pfam" id="PF00240">
    <property type="entry name" value="ubiquitin"/>
    <property type="match status" value="3"/>
</dbReference>
<reference evidence="2" key="1">
    <citation type="submission" date="2021-02" db="EMBL/GenBank/DDBJ databases">
        <authorList>
            <person name="Dougan E. K."/>
            <person name="Rhodes N."/>
            <person name="Thang M."/>
            <person name="Chan C."/>
        </authorList>
    </citation>
    <scope>NUCLEOTIDE SEQUENCE</scope>
</reference>
<dbReference type="InterPro" id="IPR050158">
    <property type="entry name" value="Ubiquitin_ubiquitin-like"/>
</dbReference>
<dbReference type="Proteomes" id="UP000601435">
    <property type="component" value="Unassembled WGS sequence"/>
</dbReference>
<dbReference type="PANTHER" id="PTHR10666">
    <property type="entry name" value="UBIQUITIN"/>
    <property type="match status" value="1"/>
</dbReference>
<evidence type="ECO:0000313" key="2">
    <source>
        <dbReference type="EMBL" id="CAE7223438.1"/>
    </source>
</evidence>
<protein>
    <submittedName>
        <fullName evidence="2">TU20 protein</fullName>
    </submittedName>
</protein>
<evidence type="ECO:0000259" key="1">
    <source>
        <dbReference type="PROSITE" id="PS50053"/>
    </source>
</evidence>
<dbReference type="PROSITE" id="PS00299">
    <property type="entry name" value="UBIQUITIN_1"/>
    <property type="match status" value="2"/>
</dbReference>
<dbReference type="InterPro" id="IPR000626">
    <property type="entry name" value="Ubiquitin-like_dom"/>
</dbReference>
<dbReference type="EMBL" id="CAJNJA010007344">
    <property type="protein sequence ID" value="CAE7223438.1"/>
    <property type="molecule type" value="Genomic_DNA"/>
</dbReference>
<dbReference type="InterPro" id="IPR019954">
    <property type="entry name" value="Ubiquitin_CS"/>
</dbReference>
<feature type="domain" description="Ubiquitin-like" evidence="1">
    <location>
        <begin position="138"/>
        <end position="209"/>
    </location>
</feature>
<dbReference type="FunFam" id="3.10.20.90:FF:000160">
    <property type="entry name" value="Polyubiquitin-C"/>
    <property type="match status" value="3"/>
</dbReference>
<keyword evidence="3" id="KW-1185">Reference proteome</keyword>
<feature type="domain" description="Ubiquitin-like" evidence="1">
    <location>
        <begin position="217"/>
        <end position="292"/>
    </location>
</feature>
<name>A0A812KA01_9DINO</name>
<dbReference type="InterPro" id="IPR029071">
    <property type="entry name" value="Ubiquitin-like_domsf"/>
</dbReference>
<dbReference type="InterPro" id="IPR019956">
    <property type="entry name" value="Ubiquitin_dom"/>
</dbReference>
<feature type="non-terminal residue" evidence="2">
    <location>
        <position position="1"/>
    </location>
</feature>
<proteinExistence type="predicted"/>
<accession>A0A812KA01</accession>
<evidence type="ECO:0000313" key="3">
    <source>
        <dbReference type="Proteomes" id="UP000601435"/>
    </source>
</evidence>
<comment type="caution">
    <text evidence="2">The sequence shown here is derived from an EMBL/GenBank/DDBJ whole genome shotgun (WGS) entry which is preliminary data.</text>
</comment>
<gene>
    <name evidence="2" type="primary">TU20</name>
    <name evidence="2" type="ORF">SNEC2469_LOCUS2995</name>
</gene>